<evidence type="ECO:0000256" key="8">
    <source>
        <dbReference type="ARBA" id="ARBA00048679"/>
    </source>
</evidence>
<evidence type="ECO:0000313" key="13">
    <source>
        <dbReference type="EMBL" id="KAF9675776.1"/>
    </source>
</evidence>
<name>A0A835JUH9_9ROSI</name>
<dbReference type="Pfam" id="PF02260">
    <property type="entry name" value="FATC"/>
    <property type="match status" value="1"/>
</dbReference>
<dbReference type="FunFam" id="1.25.10.10:FF:000288">
    <property type="entry name" value="Serine/threonine-protein kinase TOR"/>
    <property type="match status" value="1"/>
</dbReference>
<sequence>MASTPLSLRFLIGPATTGPGGGSFDALNRILADLCTRGNPKEGATLALRKHLEEEARDLSGEAFPRFMDLLYERISSLLESNEVAENLGALRAIDGLIDVALGENASKVSKFAVYMRSVFEVKRDFDVLTLASRVLGHLARAGGAMTADEVKFQVKMALGWLCNDKAEFRLFAAVLILKEIAENAPTVFNVHVTEFVDAIWVALRHPTLAIREKAVEALRACLRVIEKRETRWRVQWIFKLVGFWYHIGLLNGVVSFSFCKMVNGACNGIRRGCSPTLFGMLKKRYYRMFEATQDGLGKNASVHSIHGSLLAVGELLRNTGEFMMSRYREVAEIVLRYLEHRDRLVRLSITSLLPRIAHFLRDRFVTNYLEICMNHILAVLRIPAERGSGFIALGEMAGALDGELANYLPTITAHLRDAIAPRRAKPSLEALVCVGNIAKAMGPAMEPFVSSLLDVMFSAGLSSTLVDALEQISASIPSLLPTIQERLLDCISLVLSKSHYSQPRTAVPPVRGGAANAPQQVSDHSGSALVQLTLQTLARFNFKGHELLEFARKSVVVYLDDEDGATRKDAALCCCKLVADSFSGMASTEFGSSRSNCTGGKRWRLVEELVEKLLIAAVADADITVRQSIFSSLHGNRGFDNFLAQADSLSAVFAALNDELGKWITHSSLSIHLICFEELHWGSFILILNSESTNPLLIVVEVSVWLYFVQTSFTKLLFLLNVFWSLVNLSKTRILLLSQDFGVREYAISVAGRLSEKNPAYVLPALRRHLIQLLTYLKQSADNKCREESAKLLGCLIRNCERLVLPYIAPIHKALVARLIEGTGINANNGIISGVLITVGDLARVGGFAMRQYISELMPLIVEALLDGAAATKREVAVATLGQVVQSTGYVITPYNEYPQLLGLLLKFLNGELLWSTRREVLKVLGIMGALDPLVHKRNQQSLPGSHGEAARAASDSGQHIPSMDEIPMDLWPSFATSEDYYSTVAISSLMRILRDPSLASYHQKVVGSLMFIFKSMGLGCVPYIPKVLPDLFHTVRTCDDYLKDFITWKLGTLVSIVRQHIRKYLPELLSLISELWSSFSFPAAIRPSRGFPVLHLVEQLCLALNDEFRRHLPVILPSCIQVLSDAERCNDYTYVLDILHTLEVFGGTLDEHMHLLLPALIRLFKVDASVDIRRAAIKTLTRLIPCVQVTGHISALVHHLKLVLDGKNDELRKDAVDALCCLAHALGEDFTIFIPSIHKLLLKYRLQHKEFEELEGRLRRREPLILGSTAAQRLSRRLPVEVVSDPLNDMENDPYDDGVDMQRHLSGHQVNDIQLRTAGEASQRSTKEDWAEWMRHLSIELLKESPSPALRTCARLAQLQPFVGRELFAAGFVSCWAQLNDASQQHLVRNLEMAFSSPNIPPEILATLLNLAEFMEHDENRLPIDIRLLGALADKCHAFAKALHYKELEFEGSPSKTMDASPVAVVEALIHINNQLHQHEAAVGILTYAQQNLDVQLKESWYEKLQRWDDALKAYTVKASQVSSPHLVLEATLGRMRCLAQLARWEELNNLCKEYWTPADASARLEMAPMAANAAWNMGEWDQMAEYVSRLDDGDETKLRGLGNTTASGDGSSNGTFFRAVLLVRRGKYDEAGEYIERARKCLATELAALVLESYERAYVNMIRVQQLSELEEVIDYCTLPEGNPVAERRQALVRNMWTERIQGAKRNVEFWQALLAVRALVLPPTKDIDNWLKFASLCRKSNRISQARSTLVKLLQYDPERSPENMRYHGPPQVMLAYLKYQWSLGEDHKRKEAFSRLQDLAIELSSTPNMQSIKPTGLMGSTGQNVHLRARVYRILGTWQWALSPGLDDDSIQEILSSFRNATQYETKWGKAWHSWALFNTAVMSHYTLRGFPNVASQFVVEAVTGYFHSIAYAANAKGVDGSLQDILRLLTLWFNHGDTAEVQMALQKGFAHVNINTWLAVLPQIIARIHLNNHALRELIQSLLVRIGQSHPQALMYPLLVACKSISNLRKAAAEEVVNKVRQHSGVLVDQAQLVSTELVRVAILWHEKWHEGLEEASRLYFGEQNIEGMLKALEPLHKMLEEGAMKDNITIKERAFIEVAINVIGLFITYFCSLISAISAFDISLELFWILSIIQLLDSGAYRHELLEAWECCMKYKRTLKEAELTQSVSPELIECRDLELAVPGTYRADVPVVTIASFSPELVVITSKQRPRRLTIHGSDGEDHAFLLKGHEDLRQDERVMQLFGLVNTLLRNSRNTEEKDLSIHRYAVIPLSSNSGLIEWVPNCDTLHHLIREYRDARKIILNQEHKLMLGFAPDYDNLPLIAKVEVFDHALQNTEGKDLAKVLWLKSRTSEIWLERRTNYTRSLAVMSMVSVHLVLSFSSQDIRTSPGECSGNDEGNKFLMHLVVGFLEHGNDLTLIAFIQVGYLLGLGDRHPSNLMLHRYSGKILHIDFGDCFEASMNREKFPEKVPFRLTRMLVKAMEVSGIEGNFRSTCENVMQVLRTHRDSVMAMMEAFVHDPLINWRLFNFNEVPQMSILANSHVPAAVNTEESAPSRELPLPQLQRGARERELLQAVNQLGDANEVLNVRAVVVMARMSNKLTGRDFSTPSLSASSTQHAVDHSSLISGDIREVDHGLSVKLQVQKLIIQAMSLENLCQNFVGYDANLPSHLFLCGVPFGELKEATLLYKQLCIA</sequence>
<feature type="domain" description="FATC" evidence="12">
    <location>
        <begin position="2641"/>
        <end position="2673"/>
    </location>
</feature>
<dbReference type="GO" id="GO:0044877">
    <property type="term" value="F:protein-containing complex binding"/>
    <property type="evidence" value="ECO:0007669"/>
    <property type="project" value="InterPro"/>
</dbReference>
<dbReference type="GO" id="GO:0080090">
    <property type="term" value="P:regulation of primary metabolic process"/>
    <property type="evidence" value="ECO:0007669"/>
    <property type="project" value="UniProtKB-ARBA"/>
</dbReference>
<evidence type="ECO:0000259" key="12">
    <source>
        <dbReference type="PROSITE" id="PS51190"/>
    </source>
</evidence>
<comment type="catalytic activity">
    <reaction evidence="8">
        <text>L-seryl-[protein] + ATP = O-phospho-L-seryl-[protein] + ADP + H(+)</text>
        <dbReference type="Rhea" id="RHEA:17989"/>
        <dbReference type="Rhea" id="RHEA-COMP:9863"/>
        <dbReference type="Rhea" id="RHEA-COMP:11604"/>
        <dbReference type="ChEBI" id="CHEBI:15378"/>
        <dbReference type="ChEBI" id="CHEBI:29999"/>
        <dbReference type="ChEBI" id="CHEBI:30616"/>
        <dbReference type="ChEBI" id="CHEBI:83421"/>
        <dbReference type="ChEBI" id="CHEBI:456216"/>
        <dbReference type="EC" id="2.7.11.1"/>
    </reaction>
</comment>
<dbReference type="GO" id="GO:0005524">
    <property type="term" value="F:ATP binding"/>
    <property type="evidence" value="ECO:0007669"/>
    <property type="project" value="UniProtKB-KW"/>
</dbReference>
<dbReference type="InterPro" id="IPR057564">
    <property type="entry name" value="HEAT_ATR"/>
</dbReference>
<dbReference type="SMART" id="SM00146">
    <property type="entry name" value="PI3Kc"/>
    <property type="match status" value="1"/>
</dbReference>
<dbReference type="PANTHER" id="PTHR11139">
    <property type="entry name" value="ATAXIA TELANGIECTASIA MUTATED ATM -RELATED"/>
    <property type="match status" value="1"/>
</dbReference>
<keyword evidence="9" id="KW-0723">Serine/threonine-protein kinase</keyword>
<dbReference type="Gene3D" id="1.25.10.10">
    <property type="entry name" value="Leucine-rich Repeat Variant"/>
    <property type="match status" value="5"/>
</dbReference>
<dbReference type="GO" id="GO:0016242">
    <property type="term" value="P:negative regulation of macroautophagy"/>
    <property type="evidence" value="ECO:0007669"/>
    <property type="project" value="TreeGrafter"/>
</dbReference>
<dbReference type="InterPro" id="IPR011990">
    <property type="entry name" value="TPR-like_helical_dom_sf"/>
</dbReference>
<dbReference type="InterPro" id="IPR026683">
    <property type="entry name" value="TOR_cat"/>
</dbReference>
<dbReference type="InterPro" id="IPR024585">
    <property type="entry name" value="mTOR_dom"/>
</dbReference>
<dbReference type="EC" id="2.7.11.1" evidence="9"/>
<dbReference type="OrthoDB" id="381190at2759"/>
<evidence type="ECO:0000256" key="3">
    <source>
        <dbReference type="ARBA" id="ARBA00022737"/>
    </source>
</evidence>
<dbReference type="GO" id="GO:0031929">
    <property type="term" value="P:TOR signaling"/>
    <property type="evidence" value="ECO:0007669"/>
    <property type="project" value="TreeGrafter"/>
</dbReference>
<dbReference type="GO" id="GO:0031931">
    <property type="term" value="C:TORC1 complex"/>
    <property type="evidence" value="ECO:0007669"/>
    <property type="project" value="TreeGrafter"/>
</dbReference>
<accession>A0A835JUH9</accession>
<dbReference type="Gene3D" id="1.10.1070.11">
    <property type="entry name" value="Phosphatidylinositol 3-/4-kinase, catalytic domain"/>
    <property type="match status" value="1"/>
</dbReference>
<dbReference type="InterPro" id="IPR018936">
    <property type="entry name" value="PI3/4_kinase_CS"/>
</dbReference>
<dbReference type="Pfam" id="PF02259">
    <property type="entry name" value="FAT"/>
    <property type="match status" value="1"/>
</dbReference>
<dbReference type="GO" id="GO:0031932">
    <property type="term" value="C:TORC2 complex"/>
    <property type="evidence" value="ECO:0007669"/>
    <property type="project" value="TreeGrafter"/>
</dbReference>
<keyword evidence="14" id="KW-1185">Reference proteome</keyword>
<keyword evidence="5 9" id="KW-0418">Kinase</keyword>
<evidence type="ECO:0000313" key="14">
    <source>
        <dbReference type="Proteomes" id="UP000657918"/>
    </source>
</evidence>
<dbReference type="SUPFAM" id="SSF56112">
    <property type="entry name" value="Protein kinase-like (PK-like)"/>
    <property type="match status" value="2"/>
</dbReference>
<dbReference type="SMART" id="SM01343">
    <property type="entry name" value="FATC"/>
    <property type="match status" value="1"/>
</dbReference>
<dbReference type="FunFam" id="1.25.10.10:FF:000284">
    <property type="entry name" value="Serine/threonine-protein kinase TOR"/>
    <property type="match status" value="1"/>
</dbReference>
<dbReference type="InterPro" id="IPR014009">
    <property type="entry name" value="PIK_FAT"/>
</dbReference>
<dbReference type="GO" id="GO:0004674">
    <property type="term" value="F:protein serine/threonine kinase activity"/>
    <property type="evidence" value="ECO:0007669"/>
    <property type="project" value="UniProtKB-KW"/>
</dbReference>
<evidence type="ECO:0000259" key="10">
    <source>
        <dbReference type="PROSITE" id="PS50290"/>
    </source>
</evidence>
<dbReference type="Pfam" id="PF00454">
    <property type="entry name" value="PI3_PI4_kinase"/>
    <property type="match status" value="2"/>
</dbReference>
<dbReference type="Gene3D" id="3.30.1010.10">
    <property type="entry name" value="Phosphatidylinositol 3-kinase Catalytic Subunit, Chain A, domain 4"/>
    <property type="match status" value="1"/>
</dbReference>
<dbReference type="FunFam" id="1.25.10.10:FF:000802">
    <property type="entry name" value="Serine/threonine-protein kinase TOR"/>
    <property type="match status" value="1"/>
</dbReference>
<dbReference type="InterPro" id="IPR000403">
    <property type="entry name" value="PI3/4_kinase_cat_dom"/>
</dbReference>
<dbReference type="EMBL" id="JADGMS010000009">
    <property type="protein sequence ID" value="KAF9675776.1"/>
    <property type="molecule type" value="Genomic_DNA"/>
</dbReference>
<comment type="similarity">
    <text evidence="1 9">Belongs to the PI3/PI4-kinase family.</text>
</comment>
<keyword evidence="3" id="KW-0677">Repeat</keyword>
<evidence type="ECO:0000256" key="9">
    <source>
        <dbReference type="RuleBase" id="RU364109"/>
    </source>
</evidence>
<dbReference type="CDD" id="cd05169">
    <property type="entry name" value="PIKKc_TOR"/>
    <property type="match status" value="1"/>
</dbReference>
<dbReference type="Pfam" id="PF11865">
    <property type="entry name" value="mTOR_dom"/>
    <property type="match status" value="1"/>
</dbReference>
<evidence type="ECO:0000256" key="6">
    <source>
        <dbReference type="ARBA" id="ARBA00022840"/>
    </source>
</evidence>
<organism evidence="13 14">
    <name type="scientific">Salix dunnii</name>
    <dbReference type="NCBI Taxonomy" id="1413687"/>
    <lineage>
        <taxon>Eukaryota</taxon>
        <taxon>Viridiplantae</taxon>
        <taxon>Streptophyta</taxon>
        <taxon>Embryophyta</taxon>
        <taxon>Tracheophyta</taxon>
        <taxon>Spermatophyta</taxon>
        <taxon>Magnoliopsida</taxon>
        <taxon>eudicotyledons</taxon>
        <taxon>Gunneridae</taxon>
        <taxon>Pentapetalae</taxon>
        <taxon>rosids</taxon>
        <taxon>fabids</taxon>
        <taxon>Malpighiales</taxon>
        <taxon>Salicaceae</taxon>
        <taxon>Saliceae</taxon>
        <taxon>Salix</taxon>
    </lineage>
</organism>
<dbReference type="SUPFAM" id="SSF47212">
    <property type="entry name" value="FKBP12-rapamycin-binding domain of FKBP-rapamycin-associated protein (FRAP)"/>
    <property type="match status" value="1"/>
</dbReference>
<dbReference type="GO" id="GO:0005737">
    <property type="term" value="C:cytoplasm"/>
    <property type="evidence" value="ECO:0007669"/>
    <property type="project" value="TreeGrafter"/>
</dbReference>
<dbReference type="InterPro" id="IPR011009">
    <property type="entry name" value="Kinase-like_dom_sf"/>
</dbReference>
<keyword evidence="6 9" id="KW-0067">ATP-binding</keyword>
<dbReference type="GO" id="GO:0005634">
    <property type="term" value="C:nucleus"/>
    <property type="evidence" value="ECO:0007669"/>
    <property type="project" value="TreeGrafter"/>
</dbReference>
<gene>
    <name evidence="13" type="ORF">SADUNF_Sadunf09G0068000</name>
</gene>
<keyword evidence="4 9" id="KW-0547">Nucleotide-binding</keyword>
<evidence type="ECO:0000256" key="4">
    <source>
        <dbReference type="ARBA" id="ARBA00022741"/>
    </source>
</evidence>
<dbReference type="InterPro" id="IPR009076">
    <property type="entry name" value="FRB_dom"/>
</dbReference>
<dbReference type="InterPro" id="IPR036738">
    <property type="entry name" value="FRB_sf"/>
</dbReference>
<dbReference type="PROSITE" id="PS50290">
    <property type="entry name" value="PI3_4_KINASE_3"/>
    <property type="match status" value="1"/>
</dbReference>
<dbReference type="Gene3D" id="1.25.40.10">
    <property type="entry name" value="Tetratricopeptide repeat domain"/>
    <property type="match status" value="1"/>
</dbReference>
<proteinExistence type="inferred from homology"/>
<dbReference type="Pfam" id="PF08771">
    <property type="entry name" value="FRB_dom"/>
    <property type="match status" value="1"/>
</dbReference>
<dbReference type="InterPro" id="IPR011989">
    <property type="entry name" value="ARM-like"/>
</dbReference>
<dbReference type="InterPro" id="IPR036940">
    <property type="entry name" value="PI3/4_kinase_cat_sf"/>
</dbReference>
<dbReference type="SUPFAM" id="SSF48371">
    <property type="entry name" value="ARM repeat"/>
    <property type="match status" value="1"/>
</dbReference>
<dbReference type="InterPro" id="IPR003152">
    <property type="entry name" value="FATC_dom"/>
</dbReference>
<dbReference type="InterPro" id="IPR050517">
    <property type="entry name" value="DDR_Repair_Kinase"/>
</dbReference>
<dbReference type="Pfam" id="PF23593">
    <property type="entry name" value="HEAT_ATR"/>
    <property type="match status" value="1"/>
</dbReference>
<evidence type="ECO:0000256" key="7">
    <source>
        <dbReference type="ARBA" id="ARBA00047899"/>
    </source>
</evidence>
<keyword evidence="2 9" id="KW-0808">Transferase</keyword>
<dbReference type="PROSITE" id="PS51189">
    <property type="entry name" value="FAT"/>
    <property type="match status" value="1"/>
</dbReference>
<dbReference type="PROSITE" id="PS51190">
    <property type="entry name" value="FATC"/>
    <property type="match status" value="1"/>
</dbReference>
<feature type="domain" description="PI3K/PI4K catalytic" evidence="10">
    <location>
        <begin position="2205"/>
        <end position="2575"/>
    </location>
</feature>
<evidence type="ECO:0000256" key="5">
    <source>
        <dbReference type="ARBA" id="ARBA00022777"/>
    </source>
</evidence>
<dbReference type="Proteomes" id="UP000657918">
    <property type="component" value="Unassembled WGS sequence"/>
</dbReference>
<evidence type="ECO:0000256" key="2">
    <source>
        <dbReference type="ARBA" id="ARBA00022679"/>
    </source>
</evidence>
<dbReference type="PANTHER" id="PTHR11139:SF9">
    <property type="entry name" value="SERINE_THREONINE-PROTEIN KINASE MTOR"/>
    <property type="match status" value="1"/>
</dbReference>
<dbReference type="PROSITE" id="PS00915">
    <property type="entry name" value="PI3_4_KINASE_1"/>
    <property type="match status" value="1"/>
</dbReference>
<comment type="catalytic activity">
    <reaction evidence="7 9">
        <text>L-threonyl-[protein] + ATP = O-phospho-L-threonyl-[protein] + ADP + H(+)</text>
        <dbReference type="Rhea" id="RHEA:46608"/>
        <dbReference type="Rhea" id="RHEA-COMP:11060"/>
        <dbReference type="Rhea" id="RHEA-COMP:11605"/>
        <dbReference type="ChEBI" id="CHEBI:15378"/>
        <dbReference type="ChEBI" id="CHEBI:30013"/>
        <dbReference type="ChEBI" id="CHEBI:30616"/>
        <dbReference type="ChEBI" id="CHEBI:61977"/>
        <dbReference type="ChEBI" id="CHEBI:456216"/>
        <dbReference type="EC" id="2.7.11.1"/>
    </reaction>
</comment>
<dbReference type="FunFam" id="1.25.10.10:FF:000265">
    <property type="entry name" value="Serine/threonine-protein kinase TOR"/>
    <property type="match status" value="1"/>
</dbReference>
<dbReference type="FunFam" id="1.25.10.10:FF:000474">
    <property type="entry name" value="Serine/threonine-protein kinase TOR"/>
    <property type="match status" value="1"/>
</dbReference>
<dbReference type="InterPro" id="IPR003151">
    <property type="entry name" value="PIK-rel_kinase_FAT"/>
</dbReference>
<reference evidence="13 14" key="1">
    <citation type="submission" date="2020-10" db="EMBL/GenBank/DDBJ databases">
        <title>Plant Genome Project.</title>
        <authorList>
            <person name="Zhang R.-G."/>
        </authorList>
    </citation>
    <scope>NUCLEOTIDE SEQUENCE [LARGE SCALE GENOMIC DNA]</scope>
    <source>
        <strain evidence="13">FAFU-HL-1</strain>
        <tissue evidence="13">Leaf</tissue>
    </source>
</reference>
<dbReference type="SMART" id="SM01346">
    <property type="entry name" value="DUF3385"/>
    <property type="match status" value="1"/>
</dbReference>
<evidence type="ECO:0000259" key="11">
    <source>
        <dbReference type="PROSITE" id="PS51189"/>
    </source>
</evidence>
<protein>
    <recommendedName>
        <fullName evidence="9">Serine/threonine-protein kinase TOR</fullName>
        <ecNumber evidence="9">2.7.11.1</ecNumber>
    </recommendedName>
</protein>
<feature type="domain" description="FAT" evidence="11">
    <location>
        <begin position="1430"/>
        <end position="2010"/>
    </location>
</feature>
<dbReference type="FunFam" id="3.30.1010.10:FF:000006">
    <property type="entry name" value="Serine/threonine-protein kinase TOR"/>
    <property type="match status" value="1"/>
</dbReference>
<evidence type="ECO:0000256" key="1">
    <source>
        <dbReference type="ARBA" id="ARBA00011031"/>
    </source>
</evidence>
<comment type="caution">
    <text evidence="13">The sequence shown here is derived from an EMBL/GenBank/DDBJ whole genome shotgun (WGS) entry which is preliminary data.</text>
</comment>
<dbReference type="InterPro" id="IPR016024">
    <property type="entry name" value="ARM-type_fold"/>
</dbReference>
<dbReference type="SMART" id="SM01345">
    <property type="entry name" value="Rapamycin_bind"/>
    <property type="match status" value="1"/>
</dbReference>